<name>K2JKA9_9GAMM</name>
<keyword evidence="6 9" id="KW-0812">Transmembrane</keyword>
<evidence type="ECO:0000256" key="9">
    <source>
        <dbReference type="SAM" id="Phobius"/>
    </source>
</evidence>
<comment type="similarity">
    <text evidence="2">Belongs to the UPF0208 family.</text>
</comment>
<evidence type="ECO:0000256" key="6">
    <source>
        <dbReference type="ARBA" id="ARBA00022692"/>
    </source>
</evidence>
<dbReference type="AlphaFoldDB" id="K2JKA9"/>
<organism evidence="10 11">
    <name type="scientific">Gallaecimonas xiamenensis 3-C-1</name>
    <dbReference type="NCBI Taxonomy" id="745411"/>
    <lineage>
        <taxon>Bacteria</taxon>
        <taxon>Pseudomonadati</taxon>
        <taxon>Pseudomonadota</taxon>
        <taxon>Gammaproteobacteria</taxon>
        <taxon>Enterobacterales</taxon>
        <taxon>Gallaecimonadaceae</taxon>
        <taxon>Gallaecimonas</taxon>
    </lineage>
</organism>
<dbReference type="Proteomes" id="UP000006755">
    <property type="component" value="Unassembled WGS sequence"/>
</dbReference>
<feature type="transmembrane region" description="Helical" evidence="9">
    <location>
        <begin position="63"/>
        <end position="82"/>
    </location>
</feature>
<evidence type="ECO:0000256" key="3">
    <source>
        <dbReference type="ARBA" id="ARBA00018831"/>
    </source>
</evidence>
<comment type="caution">
    <text evidence="10">The sequence shown here is derived from an EMBL/GenBank/DDBJ whole genome shotgun (WGS) entry which is preliminary data.</text>
</comment>
<protein>
    <recommendedName>
        <fullName evidence="3">UPF0208 membrane protein YfbV</fullName>
    </recommendedName>
</protein>
<evidence type="ECO:0000256" key="8">
    <source>
        <dbReference type="ARBA" id="ARBA00023136"/>
    </source>
</evidence>
<gene>
    <name evidence="10" type="ORF">B3C1_13399</name>
</gene>
<keyword evidence="4" id="KW-1003">Cell membrane</keyword>
<keyword evidence="7 9" id="KW-1133">Transmembrane helix</keyword>
<proteinExistence type="inferred from homology"/>
<evidence type="ECO:0000256" key="1">
    <source>
        <dbReference type="ARBA" id="ARBA00004429"/>
    </source>
</evidence>
<evidence type="ECO:0000256" key="5">
    <source>
        <dbReference type="ARBA" id="ARBA00022519"/>
    </source>
</evidence>
<dbReference type="STRING" id="745411.B3C1_13399"/>
<dbReference type="RefSeq" id="WP_008485466.1">
    <property type="nucleotide sequence ID" value="NZ_AMRI01000019.1"/>
</dbReference>
<dbReference type="OrthoDB" id="7062978at2"/>
<evidence type="ECO:0000256" key="4">
    <source>
        <dbReference type="ARBA" id="ARBA00022475"/>
    </source>
</evidence>
<keyword evidence="11" id="KW-1185">Reference proteome</keyword>
<sequence>MWDMVRDGYQLLRHWPQKGPLAWRFGLTRTVLLARWLLHWVPGLTLAWLFVALKMAAMPLSGPLLMMALLLLSLPLQAILWLGKEGRKPLSPGDRHWLAELTERMKDQGVTPVAKLEGARYLELALVMDQVAKRGERAFGPTD</sequence>
<evidence type="ECO:0000313" key="11">
    <source>
        <dbReference type="Proteomes" id="UP000006755"/>
    </source>
</evidence>
<accession>K2JKA9</accession>
<keyword evidence="8 9" id="KW-0472">Membrane</keyword>
<dbReference type="EMBL" id="AMRI01000019">
    <property type="protein sequence ID" value="EKE70994.1"/>
    <property type="molecule type" value="Genomic_DNA"/>
</dbReference>
<dbReference type="InterPro" id="IPR007334">
    <property type="entry name" value="UPF0208"/>
</dbReference>
<keyword evidence="5" id="KW-0997">Cell inner membrane</keyword>
<dbReference type="GO" id="GO:0005886">
    <property type="term" value="C:plasma membrane"/>
    <property type="evidence" value="ECO:0007669"/>
    <property type="project" value="UniProtKB-SubCell"/>
</dbReference>
<comment type="subcellular location">
    <subcellularLocation>
        <location evidence="1">Cell inner membrane</location>
        <topology evidence="1">Multi-pass membrane protein</topology>
    </subcellularLocation>
</comment>
<feature type="transmembrane region" description="Helical" evidence="9">
    <location>
        <begin position="37"/>
        <end position="57"/>
    </location>
</feature>
<reference evidence="10 11" key="1">
    <citation type="journal article" date="2012" name="J. Bacteriol.">
        <title>Genome Sequence of Gallaecimonas xiamenensis Type Strain 3-C-1.</title>
        <authorList>
            <person name="Lai Q."/>
            <person name="Wang L."/>
            <person name="Wang W."/>
            <person name="Shao Z."/>
        </authorList>
    </citation>
    <scope>NUCLEOTIDE SEQUENCE [LARGE SCALE GENOMIC DNA]</scope>
    <source>
        <strain evidence="10 11">3-C-1</strain>
    </source>
</reference>
<evidence type="ECO:0000256" key="7">
    <source>
        <dbReference type="ARBA" id="ARBA00022989"/>
    </source>
</evidence>
<dbReference type="Pfam" id="PF04217">
    <property type="entry name" value="DUF412"/>
    <property type="match status" value="1"/>
</dbReference>
<evidence type="ECO:0000256" key="2">
    <source>
        <dbReference type="ARBA" id="ARBA00009474"/>
    </source>
</evidence>
<evidence type="ECO:0000313" key="10">
    <source>
        <dbReference type="EMBL" id="EKE70994.1"/>
    </source>
</evidence>